<feature type="binding site" evidence="6">
    <location>
        <position position="454"/>
    </location>
    <ligand>
        <name>Mg(2+)</name>
        <dbReference type="ChEBI" id="CHEBI:18420"/>
    </ligand>
</feature>
<evidence type="ECO:0000313" key="13">
    <source>
        <dbReference type="EMBL" id="NNF05600.1"/>
    </source>
</evidence>
<dbReference type="InterPro" id="IPR003414">
    <property type="entry name" value="PP_kinase"/>
</dbReference>
<dbReference type="Gene3D" id="3.30.870.10">
    <property type="entry name" value="Endonuclease Chain A"/>
    <property type="match status" value="2"/>
</dbReference>
<dbReference type="Proteomes" id="UP000547674">
    <property type="component" value="Unassembled WGS sequence"/>
</dbReference>
<comment type="function">
    <text evidence="6 7">Catalyzes the reversible transfer of the terminal phosphate of ATP to form a long-chain polyphosphate (polyP).</text>
</comment>
<evidence type="ECO:0000256" key="1">
    <source>
        <dbReference type="ARBA" id="ARBA00022553"/>
    </source>
</evidence>
<dbReference type="SUPFAM" id="SSF56024">
    <property type="entry name" value="Phospholipase D/nuclease"/>
    <property type="match status" value="2"/>
</dbReference>
<name>A0A7Y2H149_UNCEI</name>
<reference evidence="13 14" key="1">
    <citation type="submission" date="2020-03" db="EMBL/GenBank/DDBJ databases">
        <title>Metabolic flexibility allows generalist bacteria to become dominant in a frequently disturbed ecosystem.</title>
        <authorList>
            <person name="Chen Y.-J."/>
            <person name="Leung P.M."/>
            <person name="Bay S.K."/>
            <person name="Hugenholtz P."/>
            <person name="Kessler A.J."/>
            <person name="Shelley G."/>
            <person name="Waite D.W."/>
            <person name="Cook P.L."/>
            <person name="Greening C."/>
        </authorList>
    </citation>
    <scope>NUCLEOTIDE SEQUENCE [LARGE SCALE GENOMIC DNA]</scope>
    <source>
        <strain evidence="13">SS_bin_28</strain>
    </source>
</reference>
<feature type="binding site" evidence="6">
    <location>
        <position position="517"/>
    </location>
    <ligand>
        <name>ATP</name>
        <dbReference type="ChEBI" id="CHEBI:30616"/>
    </ligand>
</feature>
<feature type="binding site" evidence="6">
    <location>
        <position position="614"/>
    </location>
    <ligand>
        <name>ATP</name>
        <dbReference type="ChEBI" id="CHEBI:30616"/>
    </ligand>
</feature>
<feature type="domain" description="Polyphosphate kinase middle" evidence="9">
    <location>
        <begin position="173"/>
        <end position="352"/>
    </location>
</feature>
<comment type="caution">
    <text evidence="13">The sequence shown here is derived from an EMBL/GenBank/DDBJ whole genome shotgun (WGS) entry which is preliminary data.</text>
</comment>
<feature type="domain" description="Polyphosphate kinase C-terminal" evidence="12">
    <location>
        <begin position="379"/>
        <end position="543"/>
    </location>
</feature>
<comment type="PTM">
    <text evidence="6 7">An intermediate of this reaction is the autophosphorylated ppk in which a phosphate is covalently linked to a histidine residue through a N-P bond.</text>
</comment>
<dbReference type="InterPro" id="IPR041108">
    <property type="entry name" value="PP_kinase_C_1"/>
</dbReference>
<dbReference type="PANTHER" id="PTHR30218">
    <property type="entry name" value="POLYPHOSPHATE KINASE"/>
    <property type="match status" value="1"/>
</dbReference>
<dbReference type="InterPro" id="IPR036832">
    <property type="entry name" value="PPK_N_dom_sf"/>
</dbReference>
<dbReference type="Pfam" id="PF13089">
    <property type="entry name" value="PP_kinase_N"/>
    <property type="match status" value="1"/>
</dbReference>
<accession>A0A7Y2H149</accession>
<protein>
    <recommendedName>
        <fullName evidence="6 7">Polyphosphate kinase</fullName>
        <ecNumber evidence="6 7">2.7.4.1</ecNumber>
    </recommendedName>
    <alternativeName>
        <fullName evidence="6">ATP-polyphosphate phosphotransferase</fullName>
    </alternativeName>
    <alternativeName>
        <fullName evidence="6">Polyphosphoric acid kinase</fullName>
    </alternativeName>
</protein>
<dbReference type="SUPFAM" id="SSF143724">
    <property type="entry name" value="PHP14-like"/>
    <property type="match status" value="1"/>
</dbReference>
<dbReference type="PANTHER" id="PTHR30218:SF0">
    <property type="entry name" value="POLYPHOSPHATE KINASE"/>
    <property type="match status" value="1"/>
</dbReference>
<evidence type="ECO:0000259" key="9">
    <source>
        <dbReference type="Pfam" id="PF02503"/>
    </source>
</evidence>
<dbReference type="InterPro" id="IPR025200">
    <property type="entry name" value="PPK_C_dom2"/>
</dbReference>
<keyword evidence="4 6" id="KW-0418">Kinase</keyword>
<comment type="catalytic activity">
    <reaction evidence="6 7">
        <text>[phosphate](n) + ATP = [phosphate](n+1) + ADP</text>
        <dbReference type="Rhea" id="RHEA:19573"/>
        <dbReference type="Rhea" id="RHEA-COMP:9859"/>
        <dbReference type="Rhea" id="RHEA-COMP:14280"/>
        <dbReference type="ChEBI" id="CHEBI:16838"/>
        <dbReference type="ChEBI" id="CHEBI:30616"/>
        <dbReference type="ChEBI" id="CHEBI:456216"/>
        <dbReference type="EC" id="2.7.4.1"/>
    </reaction>
</comment>
<dbReference type="GO" id="GO:0009358">
    <property type="term" value="C:polyphosphate kinase complex"/>
    <property type="evidence" value="ECO:0007669"/>
    <property type="project" value="InterPro"/>
</dbReference>
<dbReference type="AlphaFoldDB" id="A0A7Y2H149"/>
<dbReference type="NCBIfam" id="NF003917">
    <property type="entry name" value="PRK05443.1-1"/>
    <property type="match status" value="1"/>
</dbReference>
<feature type="binding site" evidence="6">
    <location>
        <position position="424"/>
    </location>
    <ligand>
        <name>Mg(2+)</name>
        <dbReference type="ChEBI" id="CHEBI:18420"/>
    </ligand>
</feature>
<keyword evidence="6" id="KW-0460">Magnesium</keyword>
<evidence type="ECO:0000259" key="10">
    <source>
        <dbReference type="Pfam" id="PF13089"/>
    </source>
</evidence>
<feature type="domain" description="Polyphosphate kinase C-terminal" evidence="11">
    <location>
        <begin position="553"/>
        <end position="723"/>
    </location>
</feature>
<dbReference type="Pfam" id="PF13090">
    <property type="entry name" value="PP_kinase_C"/>
    <property type="match status" value="1"/>
</dbReference>
<keyword evidence="3 6" id="KW-0547">Nucleotide-binding</keyword>
<dbReference type="Pfam" id="PF17941">
    <property type="entry name" value="PP_kinase_C_1"/>
    <property type="match status" value="1"/>
</dbReference>
<feature type="compositionally biased region" description="Basic residues" evidence="8">
    <location>
        <begin position="742"/>
        <end position="756"/>
    </location>
</feature>
<dbReference type="EC" id="2.7.4.1" evidence="6 7"/>
<dbReference type="InterPro" id="IPR024953">
    <property type="entry name" value="PP_kinase_middle"/>
</dbReference>
<proteinExistence type="inferred from homology"/>
<dbReference type="Gene3D" id="1.20.58.310">
    <property type="entry name" value="Polyphosphate kinase N-terminal domain"/>
    <property type="match status" value="1"/>
</dbReference>
<dbReference type="NCBIfam" id="NF003921">
    <property type="entry name" value="PRK05443.2-2"/>
    <property type="match status" value="1"/>
</dbReference>
<keyword evidence="6" id="KW-0479">Metal-binding</keyword>
<dbReference type="HAMAP" id="MF_00347">
    <property type="entry name" value="Polyphosphate_kinase"/>
    <property type="match status" value="1"/>
</dbReference>
<dbReference type="GO" id="GO:0008976">
    <property type="term" value="F:polyphosphate kinase activity"/>
    <property type="evidence" value="ECO:0007669"/>
    <property type="project" value="UniProtKB-UniRule"/>
</dbReference>
<evidence type="ECO:0000256" key="4">
    <source>
        <dbReference type="ARBA" id="ARBA00022777"/>
    </source>
</evidence>
<evidence type="ECO:0000259" key="12">
    <source>
        <dbReference type="Pfam" id="PF17941"/>
    </source>
</evidence>
<feature type="compositionally biased region" description="Low complexity" evidence="8">
    <location>
        <begin position="12"/>
        <end position="21"/>
    </location>
</feature>
<evidence type="ECO:0000256" key="2">
    <source>
        <dbReference type="ARBA" id="ARBA00022679"/>
    </source>
</evidence>
<dbReference type="GO" id="GO:0005524">
    <property type="term" value="F:ATP binding"/>
    <property type="evidence" value="ECO:0007669"/>
    <property type="project" value="UniProtKB-KW"/>
</dbReference>
<dbReference type="CDD" id="cd09168">
    <property type="entry name" value="PLDc_PaPPK1_C2_like"/>
    <property type="match status" value="1"/>
</dbReference>
<feature type="active site" description="Phosphohistidine intermediate" evidence="6">
    <location>
        <position position="484"/>
    </location>
</feature>
<feature type="binding site" evidence="6">
    <location>
        <position position="97"/>
    </location>
    <ligand>
        <name>ATP</name>
        <dbReference type="ChEBI" id="CHEBI:30616"/>
    </ligand>
</feature>
<dbReference type="NCBIfam" id="TIGR03705">
    <property type="entry name" value="poly_P_kin"/>
    <property type="match status" value="1"/>
</dbReference>
<comment type="similarity">
    <text evidence="6 7">Belongs to the polyphosphate kinase 1 (PPK1) family.</text>
</comment>
<dbReference type="Gene3D" id="3.30.1840.10">
    <property type="entry name" value="Polyphosphate kinase middle domain"/>
    <property type="match status" value="1"/>
</dbReference>
<evidence type="ECO:0000313" key="14">
    <source>
        <dbReference type="Proteomes" id="UP000547674"/>
    </source>
</evidence>
<sequence length="756" mass="86171">MDSQPKAKAEAEPAPIASEPSSKPEVHKFPDVKRPRTPDLAKSIENPSKDFPLDSEELYLNRELTWLGFNFRVLQEATDKRNPLLERVKFLSIVNSNLDEFVMKRIGGLRQQLGAGVTDLTVDGRTPRQQLEVCWTLITELEKKKHRLFGQIKKELKESDIKIASFDDLNDKDQANLRDYYLENIFPLVTPQATDPAHPFPFVSNLSINLLVSLVHPNEDEEPVFARVKAPLGAGIPRFLRVGDKNVFVTLEQVMAHNLDLLFPDMKILTCELFRVIRNANTETDEERAEDLMQMIESELRERKFAPIVRLEVENGMSDDHRARLAAVLGLSIDRDVFEIRGMLGMRDLMELAMIDKPELHDHPHHPVDPPELAIDRPIFYSIREHGSILVSHPYESFVTSVGRFLQEASRDPKVRAIKMSIYRTSPGSRVVEYLAAAARNGKQVAVVVELKARFDEAANINWAYHLEEAGVHVTYGVVGLKTHCKVVLVVRQDYDGLRRYAHIGTGNYHAGNARIYTDLGLFSCDPDVGHDATELFNYLTTGFKPKRKYKKLLVAPKSLKRALLDRIEREIKGSTAKSPGLIRMKLNALEDVDITRALYEASRAGVRVELVVRDTCRLRPGIPGISENVTVVSVVGRFLEHSRIVYFYNQGKEEFYIGSADAMQRNLEHRVEAMIPVEDKKSREHIREIFDAQIQDQRGAWEMFPSGRYEQRQPDSDEGQQGSQAEQVLMAEGRYRESTRLRKRRPQGLGRRKNS</sequence>
<evidence type="ECO:0000256" key="7">
    <source>
        <dbReference type="RuleBase" id="RU003800"/>
    </source>
</evidence>
<evidence type="ECO:0000259" key="11">
    <source>
        <dbReference type="Pfam" id="PF13090"/>
    </source>
</evidence>
<comment type="cofactor">
    <cofactor evidence="6">
        <name>Mg(2+)</name>
        <dbReference type="ChEBI" id="CHEBI:18420"/>
    </cofactor>
</comment>
<dbReference type="CDD" id="cd09165">
    <property type="entry name" value="PLDc_PaPPK1_C1_like"/>
    <property type="match status" value="1"/>
</dbReference>
<evidence type="ECO:0000256" key="3">
    <source>
        <dbReference type="ARBA" id="ARBA00022741"/>
    </source>
</evidence>
<organism evidence="13 14">
    <name type="scientific">Eiseniibacteriota bacterium</name>
    <dbReference type="NCBI Taxonomy" id="2212470"/>
    <lineage>
        <taxon>Bacteria</taxon>
        <taxon>Candidatus Eiseniibacteriota</taxon>
    </lineage>
</organism>
<feature type="region of interest" description="Disordered" evidence="8">
    <location>
        <begin position="709"/>
        <end position="756"/>
    </location>
</feature>
<evidence type="ECO:0000256" key="5">
    <source>
        <dbReference type="ARBA" id="ARBA00022840"/>
    </source>
</evidence>
<feature type="domain" description="Polyphosphate kinase N-terminal" evidence="10">
    <location>
        <begin position="59"/>
        <end position="163"/>
    </location>
</feature>
<dbReference type="SUPFAM" id="SSF140356">
    <property type="entry name" value="PPK N-terminal domain-like"/>
    <property type="match status" value="1"/>
</dbReference>
<dbReference type="Pfam" id="PF02503">
    <property type="entry name" value="PP_kinase"/>
    <property type="match status" value="1"/>
</dbReference>
<keyword evidence="5 6" id="KW-0067">ATP-binding</keyword>
<feature type="compositionally biased region" description="Basic and acidic residues" evidence="8">
    <location>
        <begin position="22"/>
        <end position="39"/>
    </location>
</feature>
<dbReference type="GO" id="GO:0046872">
    <property type="term" value="F:metal ion binding"/>
    <property type="evidence" value="ECO:0007669"/>
    <property type="project" value="UniProtKB-KW"/>
</dbReference>
<keyword evidence="1 6" id="KW-0597">Phosphoprotein</keyword>
<evidence type="ECO:0000256" key="8">
    <source>
        <dbReference type="SAM" id="MobiDB-lite"/>
    </source>
</evidence>
<evidence type="ECO:0000256" key="6">
    <source>
        <dbReference type="HAMAP-Rule" id="MF_00347"/>
    </source>
</evidence>
<dbReference type="GO" id="GO:0006799">
    <property type="term" value="P:polyphosphate biosynthetic process"/>
    <property type="evidence" value="ECO:0007669"/>
    <property type="project" value="UniProtKB-UniRule"/>
</dbReference>
<feature type="region of interest" description="Disordered" evidence="8">
    <location>
        <begin position="1"/>
        <end position="48"/>
    </location>
</feature>
<dbReference type="PIRSF" id="PIRSF015589">
    <property type="entry name" value="PP_kinase"/>
    <property type="match status" value="1"/>
</dbReference>
<dbReference type="EMBL" id="JABDJR010000085">
    <property type="protein sequence ID" value="NNF05600.1"/>
    <property type="molecule type" value="Genomic_DNA"/>
</dbReference>
<dbReference type="InterPro" id="IPR025198">
    <property type="entry name" value="PPK_N_dom"/>
</dbReference>
<gene>
    <name evidence="13" type="primary">ppk1</name>
    <name evidence="6" type="synonym">ppk</name>
    <name evidence="13" type="ORF">HKN21_02455</name>
</gene>
<feature type="binding site" evidence="6">
    <location>
        <position position="642"/>
    </location>
    <ligand>
        <name>ATP</name>
        <dbReference type="ChEBI" id="CHEBI:30616"/>
    </ligand>
</feature>
<dbReference type="InterPro" id="IPR036830">
    <property type="entry name" value="PP_kinase_middle_dom_sf"/>
</dbReference>
<keyword evidence="2 6" id="KW-0808">Transferase</keyword>
<feature type="compositionally biased region" description="Basic and acidic residues" evidence="8">
    <location>
        <begin position="1"/>
        <end position="11"/>
    </location>
</feature>